<dbReference type="AlphaFoldDB" id="A0A9D7S7R6"/>
<dbReference type="GO" id="GO:0004089">
    <property type="term" value="F:carbonate dehydratase activity"/>
    <property type="evidence" value="ECO:0007669"/>
    <property type="project" value="InterPro"/>
</dbReference>
<dbReference type="GO" id="GO:0008270">
    <property type="term" value="F:zinc ion binding"/>
    <property type="evidence" value="ECO:0007669"/>
    <property type="project" value="InterPro"/>
</dbReference>
<organism evidence="3 4">
    <name type="scientific">Candidatus Defluviibacterium haderslevense</name>
    <dbReference type="NCBI Taxonomy" id="2981993"/>
    <lineage>
        <taxon>Bacteria</taxon>
        <taxon>Pseudomonadati</taxon>
        <taxon>Bacteroidota</taxon>
        <taxon>Saprospiria</taxon>
        <taxon>Saprospirales</taxon>
        <taxon>Saprospiraceae</taxon>
        <taxon>Candidatus Defluviibacterium</taxon>
    </lineage>
</organism>
<evidence type="ECO:0000313" key="4">
    <source>
        <dbReference type="Proteomes" id="UP000808349"/>
    </source>
</evidence>
<dbReference type="InterPro" id="IPR001765">
    <property type="entry name" value="Carbonic_anhydrase"/>
</dbReference>
<comment type="caution">
    <text evidence="3">The sequence shown here is derived from an EMBL/GenBank/DDBJ whole genome shotgun (WGS) entry which is preliminary data.</text>
</comment>
<comment type="cofactor">
    <cofactor evidence="2">
        <name>Zn(2+)</name>
        <dbReference type="ChEBI" id="CHEBI:29105"/>
    </cofactor>
    <text evidence="2">Binds 1 zinc ion per subunit.</text>
</comment>
<feature type="binding site" evidence="2">
    <location>
        <position position="60"/>
    </location>
    <ligand>
        <name>Zn(2+)</name>
        <dbReference type="ChEBI" id="CHEBI:29105"/>
    </ligand>
</feature>
<evidence type="ECO:0000256" key="2">
    <source>
        <dbReference type="PIRSR" id="PIRSR601765-1"/>
    </source>
</evidence>
<dbReference type="SUPFAM" id="SSF53056">
    <property type="entry name" value="beta-carbonic anhydrase, cab"/>
    <property type="match status" value="1"/>
</dbReference>
<keyword evidence="2" id="KW-0479">Metal-binding</keyword>
<evidence type="ECO:0000256" key="1">
    <source>
        <dbReference type="ARBA" id="ARBA00006217"/>
    </source>
</evidence>
<dbReference type="EMBL" id="JADKFW010000004">
    <property type="protein sequence ID" value="MBK9716939.1"/>
    <property type="molecule type" value="Genomic_DNA"/>
</dbReference>
<feature type="binding site" evidence="2">
    <location>
        <position position="58"/>
    </location>
    <ligand>
        <name>Zn(2+)</name>
        <dbReference type="ChEBI" id="CHEBI:29105"/>
    </ligand>
</feature>
<accession>A0A9D7S7R6</accession>
<feature type="binding site" evidence="2">
    <location>
        <position position="111"/>
    </location>
    <ligand>
        <name>Zn(2+)</name>
        <dbReference type="ChEBI" id="CHEBI:29105"/>
    </ligand>
</feature>
<dbReference type="Proteomes" id="UP000808349">
    <property type="component" value="Unassembled WGS sequence"/>
</dbReference>
<dbReference type="Pfam" id="PF00484">
    <property type="entry name" value="Pro_CA"/>
    <property type="match status" value="1"/>
</dbReference>
<dbReference type="CDD" id="cd03378">
    <property type="entry name" value="beta_CA_cladeC"/>
    <property type="match status" value="1"/>
</dbReference>
<sequence length="208" mass="23005">MRTHSKDTQESITPDLAFQILIDGNDRFVNNLKAHRNLLEQVNETKEGQFPIATILSCIDSRTSAELIFDQGLGDVFSIRIAGNILNDDILGSMEFATKIMGTKIILVLGHTRCGAIVGACDNIKFGKLTTLLDKVQPAIALESKTTSNRNGNNEQFVNNVTEINVHLIMQKIQDDSDIIRELLEQGQLKIVGGVYDVETGKVAFFEK</sequence>
<dbReference type="InterPro" id="IPR036874">
    <property type="entry name" value="Carbonic_anhydrase_sf"/>
</dbReference>
<dbReference type="PANTHER" id="PTHR11002">
    <property type="entry name" value="CARBONIC ANHYDRASE"/>
    <property type="match status" value="1"/>
</dbReference>
<keyword evidence="2" id="KW-0862">Zinc</keyword>
<dbReference type="PANTHER" id="PTHR11002:SF79">
    <property type="entry name" value="CARBONIC ANHYDRASE 2"/>
    <property type="match status" value="1"/>
</dbReference>
<evidence type="ECO:0000313" key="3">
    <source>
        <dbReference type="EMBL" id="MBK9716939.1"/>
    </source>
</evidence>
<proteinExistence type="inferred from homology"/>
<name>A0A9D7S7R6_9BACT</name>
<feature type="binding site" evidence="2">
    <location>
        <position position="114"/>
    </location>
    <ligand>
        <name>Zn(2+)</name>
        <dbReference type="ChEBI" id="CHEBI:29105"/>
    </ligand>
</feature>
<dbReference type="Gene3D" id="3.40.1050.10">
    <property type="entry name" value="Carbonic anhydrase"/>
    <property type="match status" value="1"/>
</dbReference>
<comment type="similarity">
    <text evidence="1">Belongs to the beta-class carbonic anhydrase family.</text>
</comment>
<reference evidence="3 4" key="1">
    <citation type="submission" date="2020-10" db="EMBL/GenBank/DDBJ databases">
        <title>Connecting structure to function with the recovery of over 1000 high-quality activated sludge metagenome-assembled genomes encoding full-length rRNA genes using long-read sequencing.</title>
        <authorList>
            <person name="Singleton C.M."/>
            <person name="Petriglieri F."/>
            <person name="Kristensen J.M."/>
            <person name="Kirkegaard R.H."/>
            <person name="Michaelsen T.Y."/>
            <person name="Andersen M.H."/>
            <person name="Karst S.M."/>
            <person name="Dueholm M.S."/>
            <person name="Nielsen P.H."/>
            <person name="Albertsen M."/>
        </authorList>
    </citation>
    <scope>NUCLEOTIDE SEQUENCE [LARGE SCALE GENOMIC DNA]</scope>
    <source>
        <strain evidence="3">Ribe_18-Q3-R11-54_BAT3C.373</strain>
    </source>
</reference>
<protein>
    <submittedName>
        <fullName evidence="3">Carbonic anhydrase</fullName>
    </submittedName>
</protein>
<dbReference type="SMART" id="SM00947">
    <property type="entry name" value="Pro_CA"/>
    <property type="match status" value="1"/>
</dbReference>
<gene>
    <name evidence="3" type="ORF">IPO85_05380</name>
</gene>
<dbReference type="NCBIfam" id="NF011765">
    <property type="entry name" value="PRK15219.1"/>
    <property type="match status" value="1"/>
</dbReference>